<dbReference type="PROSITE" id="PS50940">
    <property type="entry name" value="CHIT_BIND_II"/>
    <property type="match status" value="1"/>
</dbReference>
<dbReference type="Proteomes" id="UP000837857">
    <property type="component" value="Chromosome 21"/>
</dbReference>
<dbReference type="InterPro" id="IPR036508">
    <property type="entry name" value="Chitin-bd_dom_sf"/>
</dbReference>
<feature type="non-terminal residue" evidence="3">
    <location>
        <position position="1"/>
    </location>
</feature>
<feature type="compositionally biased region" description="Basic and acidic residues" evidence="1">
    <location>
        <begin position="682"/>
        <end position="711"/>
    </location>
</feature>
<dbReference type="InterPro" id="IPR052976">
    <property type="entry name" value="Scoloptoxin-like"/>
</dbReference>
<dbReference type="PANTHER" id="PTHR22933">
    <property type="entry name" value="FI18007P1-RELATED"/>
    <property type="match status" value="1"/>
</dbReference>
<dbReference type="Gene3D" id="2.170.140.10">
    <property type="entry name" value="Chitin binding domain"/>
    <property type="match status" value="1"/>
</dbReference>
<organism evidence="3 4">
    <name type="scientific">Iphiclides podalirius</name>
    <name type="common">scarce swallowtail</name>
    <dbReference type="NCBI Taxonomy" id="110791"/>
    <lineage>
        <taxon>Eukaryota</taxon>
        <taxon>Metazoa</taxon>
        <taxon>Ecdysozoa</taxon>
        <taxon>Arthropoda</taxon>
        <taxon>Hexapoda</taxon>
        <taxon>Insecta</taxon>
        <taxon>Pterygota</taxon>
        <taxon>Neoptera</taxon>
        <taxon>Endopterygota</taxon>
        <taxon>Lepidoptera</taxon>
        <taxon>Glossata</taxon>
        <taxon>Ditrysia</taxon>
        <taxon>Papilionoidea</taxon>
        <taxon>Papilionidae</taxon>
        <taxon>Papilioninae</taxon>
        <taxon>Iphiclides</taxon>
    </lineage>
</organism>
<evidence type="ECO:0000259" key="2">
    <source>
        <dbReference type="PROSITE" id="PS50940"/>
    </source>
</evidence>
<sequence>MLRSRKGHVITNEKKIKPRDLVQPLCVLESDFGFKINCAFKKSGLFRVRNLGGIKAHASLGFSLGDELGFEQSLTNLDPSRRRSVSFKNGAPNVIVDTPSRPAAKQEKRAKQNRIMMRPMPSPPRTNQAAMDKLSTLHRRASTMQPIVVQPSVSSVAARPAITLAKPMPMGVPPFRPLPPKEDTLKVLPITKNQPQAQPKGPGIAFASEKANTDDISRMVAHMTAVQYSQHTPAAPISSPALNPFVPLPEVAVITPHRNTNTDYLNTHKLSNSVDPVPQAHAGQVISTKADDYNTISGYGDDTALKFSKEDINEKIAEIAKAGNISTEAVEAAIALRQQQLLSKYASIPVTTVTTTTTTATEPPLVFQQPEPEIIVASVQQKPKRNPTAGKVMNAPREYYPIGYEKNFDDHFQSKVELPDTSFHCGDQKYFPGLYGDENLGCMVFHVCALTDDGLVMKSFLCPESTLFDQAILKCNWWFYVDCKSTERLYDTNIPVSKSYQLMKALTFFSSYRKEMQDGNSMQPEEVNGIKEAINILDSQDSKAAQSTGGLHIITPQPIIVDERSRQQYTTDAPVYRGQRGLAGGNATAKVDPTPQASQAAEASVAVRANVTASNSSTIERKHRRRMTLTSSRPLELTTFSSPLVDIMKQEIRPFDESRRETMADQLDEAQVSSPARRVHRSSAERESEMEREREREREREMETVNDERVMIVRPTRLGPEFPSPNGT</sequence>
<dbReference type="Pfam" id="PF01607">
    <property type="entry name" value="CBM_14"/>
    <property type="match status" value="1"/>
</dbReference>
<reference evidence="3" key="1">
    <citation type="submission" date="2022-03" db="EMBL/GenBank/DDBJ databases">
        <authorList>
            <person name="Martin H S."/>
        </authorList>
    </citation>
    <scope>NUCLEOTIDE SEQUENCE</scope>
</reference>
<gene>
    <name evidence="3" type="ORF">IPOD504_LOCUS8825</name>
</gene>
<protein>
    <recommendedName>
        <fullName evidence="2">Chitin-binding type-2 domain-containing protein</fullName>
    </recommendedName>
</protein>
<evidence type="ECO:0000313" key="4">
    <source>
        <dbReference type="Proteomes" id="UP000837857"/>
    </source>
</evidence>
<name>A0ABN8IDM7_9NEOP</name>
<keyword evidence="4" id="KW-1185">Reference proteome</keyword>
<accession>A0ABN8IDM7</accession>
<evidence type="ECO:0000256" key="1">
    <source>
        <dbReference type="SAM" id="MobiDB-lite"/>
    </source>
</evidence>
<dbReference type="PANTHER" id="PTHR22933:SF32">
    <property type="entry name" value="MIND THE GAP, ISOFORM E"/>
    <property type="match status" value="1"/>
</dbReference>
<evidence type="ECO:0000313" key="3">
    <source>
        <dbReference type="EMBL" id="CAH2054869.1"/>
    </source>
</evidence>
<feature type="domain" description="Chitin-binding type-2" evidence="2">
    <location>
        <begin position="422"/>
        <end position="485"/>
    </location>
</feature>
<dbReference type="EMBL" id="OW152833">
    <property type="protein sequence ID" value="CAH2054869.1"/>
    <property type="molecule type" value="Genomic_DNA"/>
</dbReference>
<dbReference type="SUPFAM" id="SSF57625">
    <property type="entry name" value="Invertebrate chitin-binding proteins"/>
    <property type="match status" value="1"/>
</dbReference>
<proteinExistence type="predicted"/>
<feature type="region of interest" description="Disordered" evidence="1">
    <location>
        <begin position="662"/>
        <end position="728"/>
    </location>
</feature>
<dbReference type="InterPro" id="IPR002557">
    <property type="entry name" value="Chitin-bd_dom"/>
</dbReference>